<dbReference type="SUPFAM" id="SSF47413">
    <property type="entry name" value="lambda repressor-like DNA-binding domains"/>
    <property type="match status" value="1"/>
</dbReference>
<accession>A0A135L1X7</accession>
<dbReference type="PANTHER" id="PTHR30146">
    <property type="entry name" value="LACI-RELATED TRANSCRIPTIONAL REPRESSOR"/>
    <property type="match status" value="1"/>
</dbReference>
<dbReference type="SUPFAM" id="SSF53822">
    <property type="entry name" value="Periplasmic binding protein-like I"/>
    <property type="match status" value="1"/>
</dbReference>
<dbReference type="GO" id="GO:0000976">
    <property type="term" value="F:transcription cis-regulatory region binding"/>
    <property type="evidence" value="ECO:0007669"/>
    <property type="project" value="TreeGrafter"/>
</dbReference>
<keyword evidence="3" id="KW-0804">Transcription</keyword>
<feature type="domain" description="HTH lacI-type" evidence="4">
    <location>
        <begin position="3"/>
        <end position="57"/>
    </location>
</feature>
<evidence type="ECO:0000256" key="1">
    <source>
        <dbReference type="ARBA" id="ARBA00023015"/>
    </source>
</evidence>
<dbReference type="SMART" id="SM00354">
    <property type="entry name" value="HTH_LACI"/>
    <property type="match status" value="1"/>
</dbReference>
<dbReference type="STRING" id="1413211.U473_02290"/>
<dbReference type="RefSeq" id="WP_068722950.1">
    <property type="nucleotide sequence ID" value="NZ_LSKU01000001.1"/>
</dbReference>
<dbReference type="InterPro" id="IPR000843">
    <property type="entry name" value="HTH_LacI"/>
</dbReference>
<dbReference type="PROSITE" id="PS00356">
    <property type="entry name" value="HTH_LACI_1"/>
    <property type="match status" value="1"/>
</dbReference>
<dbReference type="Pfam" id="PF00532">
    <property type="entry name" value="Peripla_BP_1"/>
    <property type="match status" value="1"/>
</dbReference>
<dbReference type="Gene3D" id="3.40.50.2300">
    <property type="match status" value="2"/>
</dbReference>
<comment type="caution">
    <text evidence="5">The sequence shown here is derived from an EMBL/GenBank/DDBJ whole genome shotgun (WGS) entry which is preliminary data.</text>
</comment>
<dbReference type="InterPro" id="IPR028082">
    <property type="entry name" value="Peripla_BP_I"/>
</dbReference>
<keyword evidence="6" id="KW-1185">Reference proteome</keyword>
<dbReference type="Proteomes" id="UP000070352">
    <property type="component" value="Unassembled WGS sequence"/>
</dbReference>
<evidence type="ECO:0000256" key="3">
    <source>
        <dbReference type="ARBA" id="ARBA00023163"/>
    </source>
</evidence>
<dbReference type="EMBL" id="LSKU01000001">
    <property type="protein sequence ID" value="KXG42985.1"/>
    <property type="molecule type" value="Genomic_DNA"/>
</dbReference>
<evidence type="ECO:0000313" key="5">
    <source>
        <dbReference type="EMBL" id="KXG42985.1"/>
    </source>
</evidence>
<reference evidence="5 6" key="1">
    <citation type="submission" date="2016-02" db="EMBL/GenBank/DDBJ databases">
        <title>Draft Genome for Tepidibacillus decaturensis nov. sp. Strain Z9, an Anaerobic, Moderately Thermophilic and Heterotrophic Bacterium from Deep Subsurface of the Illinois Basin, USA.</title>
        <authorList>
            <person name="Dong Y."/>
            <person name="Chang J.Y."/>
            <person name="Sanford R."/>
            <person name="Fouke B.W."/>
        </authorList>
    </citation>
    <scope>NUCLEOTIDE SEQUENCE [LARGE SCALE GENOMIC DNA]</scope>
    <source>
        <strain evidence="5 6">Z9</strain>
    </source>
</reference>
<proteinExistence type="predicted"/>
<gene>
    <name evidence="5" type="ORF">U473_02290</name>
</gene>
<dbReference type="GO" id="GO:0003700">
    <property type="term" value="F:DNA-binding transcription factor activity"/>
    <property type="evidence" value="ECO:0007669"/>
    <property type="project" value="TreeGrafter"/>
</dbReference>
<dbReference type="PANTHER" id="PTHR30146:SF149">
    <property type="entry name" value="HTH-TYPE TRANSCRIPTIONAL REGULATOR EBGR"/>
    <property type="match status" value="1"/>
</dbReference>
<keyword evidence="2" id="KW-0238">DNA-binding</keyword>
<keyword evidence="1" id="KW-0805">Transcription regulation</keyword>
<organism evidence="5 6">
    <name type="scientific">Tepidibacillus decaturensis</name>
    <dbReference type="NCBI Taxonomy" id="1413211"/>
    <lineage>
        <taxon>Bacteria</taxon>
        <taxon>Bacillati</taxon>
        <taxon>Bacillota</taxon>
        <taxon>Bacilli</taxon>
        <taxon>Bacillales</taxon>
        <taxon>Bacillaceae</taxon>
        <taxon>Tepidibacillus</taxon>
    </lineage>
</organism>
<dbReference type="CDD" id="cd01392">
    <property type="entry name" value="HTH_LacI"/>
    <property type="match status" value="1"/>
</dbReference>
<dbReference type="PRINTS" id="PR00036">
    <property type="entry name" value="HTHLACI"/>
</dbReference>
<dbReference type="Pfam" id="PF00356">
    <property type="entry name" value="LacI"/>
    <property type="match status" value="1"/>
</dbReference>
<sequence>MNPTIKDVAKKANVSTATVSRILNGLPGYSEETKKRVLKVIEELGYQPNAVARGLVSRKTKTLGVLLPNVSSLFAAEILNGIEDTAHESDHSVIVCNTDSNGIRTIKYLQVLNEKRVDGIIFTSEVLKKEYYDAMIEMDIPIVLISTASYRYPLPYVKVDDKHAAYSATEFLIMNGHERIAMISGTKDDPIAGVPRVEGYKQALRDYGLMVDEQRITYGIDFGYKTGMMGMEQIINEMHDITAVFAASDEIAIGALSVANKHGWKVPDDISIIGYDNLKVAEMSIPPLTTVAQPLYEMGEIATKMLFKMINTGQTVESRIIPHKIIERQSVKRIEQ</sequence>
<dbReference type="Gene3D" id="1.10.260.40">
    <property type="entry name" value="lambda repressor-like DNA-binding domains"/>
    <property type="match status" value="1"/>
</dbReference>
<dbReference type="CDD" id="cd19975">
    <property type="entry name" value="PBP1_CcpA-like"/>
    <property type="match status" value="1"/>
</dbReference>
<dbReference type="InterPro" id="IPR001761">
    <property type="entry name" value="Peripla_BP/Lac1_sug-bd_dom"/>
</dbReference>
<evidence type="ECO:0000256" key="2">
    <source>
        <dbReference type="ARBA" id="ARBA00023125"/>
    </source>
</evidence>
<evidence type="ECO:0000313" key="6">
    <source>
        <dbReference type="Proteomes" id="UP000070352"/>
    </source>
</evidence>
<protein>
    <submittedName>
        <fullName evidence="5">LacI family transcriptional regulator</fullName>
    </submittedName>
</protein>
<evidence type="ECO:0000259" key="4">
    <source>
        <dbReference type="PROSITE" id="PS50932"/>
    </source>
</evidence>
<dbReference type="OrthoDB" id="9784962at2"/>
<dbReference type="AlphaFoldDB" id="A0A135L1X7"/>
<name>A0A135L1X7_9BACI</name>
<dbReference type="PROSITE" id="PS50932">
    <property type="entry name" value="HTH_LACI_2"/>
    <property type="match status" value="1"/>
</dbReference>
<dbReference type="InterPro" id="IPR010982">
    <property type="entry name" value="Lambda_DNA-bd_dom_sf"/>
</dbReference>